<evidence type="ECO:0000313" key="2">
    <source>
        <dbReference type="EMBL" id="CAB3360342.1"/>
    </source>
</evidence>
<accession>A0A8S1BLW9</accession>
<dbReference type="AlphaFoldDB" id="A0A8S1BLW9"/>
<evidence type="ECO:0000256" key="1">
    <source>
        <dbReference type="SAM" id="MobiDB-lite"/>
    </source>
</evidence>
<keyword evidence="3" id="KW-1185">Reference proteome</keyword>
<dbReference type="SUPFAM" id="SSF52047">
    <property type="entry name" value="RNI-like"/>
    <property type="match status" value="1"/>
</dbReference>
<reference evidence="2 3" key="1">
    <citation type="submission" date="2020-04" db="EMBL/GenBank/DDBJ databases">
        <authorList>
            <person name="Alioto T."/>
            <person name="Alioto T."/>
            <person name="Gomez Garrido J."/>
        </authorList>
    </citation>
    <scope>NUCLEOTIDE SEQUENCE [LARGE SCALE GENOMIC DNA]</scope>
</reference>
<organism evidence="2 3">
    <name type="scientific">Cloeon dipterum</name>
    <dbReference type="NCBI Taxonomy" id="197152"/>
    <lineage>
        <taxon>Eukaryota</taxon>
        <taxon>Metazoa</taxon>
        <taxon>Ecdysozoa</taxon>
        <taxon>Arthropoda</taxon>
        <taxon>Hexapoda</taxon>
        <taxon>Insecta</taxon>
        <taxon>Pterygota</taxon>
        <taxon>Palaeoptera</taxon>
        <taxon>Ephemeroptera</taxon>
        <taxon>Pisciforma</taxon>
        <taxon>Baetidae</taxon>
        <taxon>Cloeon</taxon>
    </lineage>
</organism>
<protein>
    <submittedName>
        <fullName evidence="2">Uncharacterized protein</fullName>
    </submittedName>
</protein>
<proteinExistence type="predicted"/>
<dbReference type="OrthoDB" id="10036956at2759"/>
<sequence>MTSTEKNIAMENDEKLLALTASRVLNLSRNRSLFELAGEKIVKNINYFIDNESESLRLANYPKMFLRIILKAFLSQSFKSNDDVTMDNFNSKVKIFEFLIINSKPQTIDLEGLLTFCPDNSKLKELTRVVKLIAAHAPDIKSLFICNKIDCCIAVDFGCVVEALCKLKKLVKLVVEYMTIQYSDLKELCKTLRNLSHLEIPIAFNYLKENNSDNLTVDFGDIEDLKRCFSALKIFKFDIVMDDEFASEYGEMKLTYLCLNHLPKLEILRFSADNLDIPQVPMNPRLLSKTSNMRHLCVNAGCHLSKEVFCNLTHLKIYWSHYGIPAAYLGFPKIKCIVLDCVPTVEILKIFTASYGPNLQTLKVCFSENGEQSWYEDSDDSNQDSEEDSDQDSEENYQYIEEDSDQDSEEEDEVNNQLEFRSIFMSCPKLEVLGLDNFELLDDAKPIEFFAELRMLEWTLPLETNRKACLSNILSAPNLAHVFLCGVDFDLNDMKKVSSMISNQQILRQLKSLTFQLVLSERNEEYFKGVSNLFKCACACLPNLALIQIQCYIDFKILPPDFHLWGDKSSKVFEWLGDGGELYKHFQLLSQHSTSHTCFYVNLDSIVNAKAEIYISAEAECKHMPFEEW</sequence>
<dbReference type="Gene3D" id="3.80.10.10">
    <property type="entry name" value="Ribonuclease Inhibitor"/>
    <property type="match status" value="1"/>
</dbReference>
<dbReference type="InterPro" id="IPR032675">
    <property type="entry name" value="LRR_dom_sf"/>
</dbReference>
<dbReference type="Proteomes" id="UP000494165">
    <property type="component" value="Unassembled WGS sequence"/>
</dbReference>
<feature type="compositionally biased region" description="Acidic residues" evidence="1">
    <location>
        <begin position="374"/>
        <end position="412"/>
    </location>
</feature>
<gene>
    <name evidence="2" type="ORF">CLODIP_2_CD08825</name>
</gene>
<comment type="caution">
    <text evidence="2">The sequence shown here is derived from an EMBL/GenBank/DDBJ whole genome shotgun (WGS) entry which is preliminary data.</text>
</comment>
<dbReference type="EMBL" id="CADEPI010000003">
    <property type="protein sequence ID" value="CAB3360342.1"/>
    <property type="molecule type" value="Genomic_DNA"/>
</dbReference>
<evidence type="ECO:0000313" key="3">
    <source>
        <dbReference type="Proteomes" id="UP000494165"/>
    </source>
</evidence>
<name>A0A8S1BLW9_9INSE</name>
<feature type="region of interest" description="Disordered" evidence="1">
    <location>
        <begin position="373"/>
        <end position="412"/>
    </location>
</feature>